<evidence type="ECO:0000259" key="14">
    <source>
        <dbReference type="SMART" id="SM00865"/>
    </source>
</evidence>
<dbReference type="AlphaFoldDB" id="A0AAW9RYL8"/>
<dbReference type="Pfam" id="PF12327">
    <property type="entry name" value="FtsZ_C"/>
    <property type="match status" value="1"/>
</dbReference>
<proteinExistence type="inferred from homology"/>
<name>A0AAW9RYL8_9BACT</name>
<dbReference type="PANTHER" id="PTHR30314:SF3">
    <property type="entry name" value="MITOCHONDRIAL DIVISION PROTEIN FSZA"/>
    <property type="match status" value="1"/>
</dbReference>
<feature type="domain" description="Tubulin/FtsZ 2-layer sandwich" evidence="14">
    <location>
        <begin position="212"/>
        <end position="332"/>
    </location>
</feature>
<keyword evidence="16" id="KW-1185">Reference proteome</keyword>
<sequence>MEGTNYEFTNFTNEEPPIIKVIGVGGGGGNAVNHMYSQGIQGVEFYVCNTDKQALHSSPVENAIQIGNDLTQGLGAGANPEVGKAAALESKDVIKEILKESTKMVFITAGMGGGTGTGAAPIIAQVAKELDVLTVGIVTMPFTFEGRPKSRRAMEGIEELKKHCDTVLVILNDKLREVYGKASMKQAFAQADNVLTKGAKSIAEIITVSGYINVDFEDVRTVMKDSGAAVMGSATAEGEGRALKAAEGAITSPLLNNTNIYGAKYILLSIVVGDDDTFEMEELEQITEYVQERAGDNAEIIFGQAVDKSLGDAISVTIIATGFDSVEDETQEVIDLESNKRFRKQVNVQAKQDFFDQQEEEQAEEEEEKKVVAEKKEQPKKPQKIVFELEGDYEIVEESEEEKKRRNLEEQYQIRRKKIEKMRSVSEMSNEELKEIQENPAYLRKGVKLSNLPHSSESNMSRYNLDEENGLLGNNKFLHDNVD</sequence>
<keyword evidence="5 8" id="KW-0342">GTP-binding</keyword>
<dbReference type="PROSITE" id="PS01135">
    <property type="entry name" value="FTSZ_2"/>
    <property type="match status" value="1"/>
</dbReference>
<feature type="compositionally biased region" description="Basic and acidic residues" evidence="12">
    <location>
        <begin position="368"/>
        <end position="377"/>
    </location>
</feature>
<evidence type="ECO:0000313" key="15">
    <source>
        <dbReference type="EMBL" id="MEN7548867.1"/>
    </source>
</evidence>
<evidence type="ECO:0000256" key="6">
    <source>
        <dbReference type="ARBA" id="ARBA00023210"/>
    </source>
</evidence>
<evidence type="ECO:0000256" key="12">
    <source>
        <dbReference type="SAM" id="MobiDB-lite"/>
    </source>
</evidence>
<comment type="subcellular location">
    <subcellularLocation>
        <location evidence="8">Cytoplasm</location>
    </subcellularLocation>
    <text evidence="8">Assembles at midcell at the inner surface of the cytoplasmic membrane.</text>
</comment>
<feature type="binding site" evidence="8">
    <location>
        <position position="145"/>
    </location>
    <ligand>
        <name>GTP</name>
        <dbReference type="ChEBI" id="CHEBI:37565"/>
    </ligand>
</feature>
<evidence type="ECO:0000256" key="9">
    <source>
        <dbReference type="NCBIfam" id="TIGR00065"/>
    </source>
</evidence>
<dbReference type="GO" id="GO:0043093">
    <property type="term" value="P:FtsZ-dependent cytokinesis"/>
    <property type="evidence" value="ECO:0007669"/>
    <property type="project" value="UniProtKB-UniRule"/>
</dbReference>
<keyword evidence="6 8" id="KW-0717">Septation</keyword>
<dbReference type="PRINTS" id="PR00423">
    <property type="entry name" value="CELLDVISFTSZ"/>
</dbReference>
<keyword evidence="11" id="KW-0175">Coiled coil</keyword>
<dbReference type="InterPro" id="IPR018316">
    <property type="entry name" value="Tubulin/FtsZ_2-layer-sand-dom"/>
</dbReference>
<comment type="subunit">
    <text evidence="8">Homodimer. Polymerizes to form a dynamic ring structure in a strictly GTP-dependent manner. Interacts directly with several other division proteins.</text>
</comment>
<dbReference type="GO" id="GO:0005737">
    <property type="term" value="C:cytoplasm"/>
    <property type="evidence" value="ECO:0007669"/>
    <property type="project" value="UniProtKB-SubCell"/>
</dbReference>
<evidence type="ECO:0000256" key="5">
    <source>
        <dbReference type="ARBA" id="ARBA00023134"/>
    </source>
</evidence>
<evidence type="ECO:0000256" key="2">
    <source>
        <dbReference type="ARBA" id="ARBA00022490"/>
    </source>
</evidence>
<dbReference type="EMBL" id="JBDKWZ010000007">
    <property type="protein sequence ID" value="MEN7548867.1"/>
    <property type="molecule type" value="Genomic_DNA"/>
</dbReference>
<keyword evidence="2 8" id="KW-0963">Cytoplasm</keyword>
<dbReference type="Gene3D" id="3.30.1330.20">
    <property type="entry name" value="Tubulin/FtsZ, C-terminal domain"/>
    <property type="match status" value="1"/>
</dbReference>
<keyword evidence="4 8" id="KW-0547">Nucleotide-binding</keyword>
<dbReference type="InterPro" id="IPR000158">
    <property type="entry name" value="Cell_div_FtsZ"/>
</dbReference>
<dbReference type="SUPFAM" id="SSF55307">
    <property type="entry name" value="Tubulin C-terminal domain-like"/>
    <property type="match status" value="1"/>
</dbReference>
<dbReference type="FunFam" id="3.40.50.1440:FF:000023">
    <property type="entry name" value="Cell division protein FtsZ"/>
    <property type="match status" value="1"/>
</dbReference>
<dbReference type="NCBIfam" id="TIGR00065">
    <property type="entry name" value="ftsZ"/>
    <property type="match status" value="1"/>
</dbReference>
<dbReference type="PANTHER" id="PTHR30314">
    <property type="entry name" value="CELL DIVISION PROTEIN FTSZ-RELATED"/>
    <property type="match status" value="1"/>
</dbReference>
<feature type="binding site" evidence="8">
    <location>
        <position position="192"/>
    </location>
    <ligand>
        <name>GTP</name>
        <dbReference type="ChEBI" id="CHEBI:37565"/>
    </ligand>
</feature>
<evidence type="ECO:0000313" key="16">
    <source>
        <dbReference type="Proteomes" id="UP001403385"/>
    </source>
</evidence>
<dbReference type="InterPro" id="IPR020805">
    <property type="entry name" value="Cell_div_FtsZ_CS"/>
</dbReference>
<evidence type="ECO:0000259" key="13">
    <source>
        <dbReference type="SMART" id="SM00864"/>
    </source>
</evidence>
<comment type="caution">
    <text evidence="15">The sequence shown here is derived from an EMBL/GenBank/DDBJ whole genome shotgun (WGS) entry which is preliminary data.</text>
</comment>
<feature type="domain" description="Tubulin/FtsZ GTPase" evidence="13">
    <location>
        <begin position="18"/>
        <end position="210"/>
    </location>
</feature>
<dbReference type="InterPro" id="IPR024757">
    <property type="entry name" value="FtsZ_C"/>
</dbReference>
<dbReference type="GO" id="GO:0005525">
    <property type="term" value="F:GTP binding"/>
    <property type="evidence" value="ECO:0007669"/>
    <property type="project" value="UniProtKB-UniRule"/>
</dbReference>
<feature type="region of interest" description="Disordered" evidence="12">
    <location>
        <begin position="355"/>
        <end position="377"/>
    </location>
</feature>
<dbReference type="PROSITE" id="PS01134">
    <property type="entry name" value="FTSZ_1"/>
    <property type="match status" value="1"/>
</dbReference>
<accession>A0AAW9RYL8</accession>
<feature type="binding site" evidence="8">
    <location>
        <begin position="114"/>
        <end position="116"/>
    </location>
    <ligand>
        <name>GTP</name>
        <dbReference type="ChEBI" id="CHEBI:37565"/>
    </ligand>
</feature>
<keyword evidence="3 8" id="KW-0132">Cell division</keyword>
<evidence type="ECO:0000256" key="7">
    <source>
        <dbReference type="ARBA" id="ARBA00023306"/>
    </source>
</evidence>
<organism evidence="15 16">
    <name type="scientific">Rapidithrix thailandica</name>
    <dbReference type="NCBI Taxonomy" id="413964"/>
    <lineage>
        <taxon>Bacteria</taxon>
        <taxon>Pseudomonadati</taxon>
        <taxon>Bacteroidota</taxon>
        <taxon>Cytophagia</taxon>
        <taxon>Cytophagales</taxon>
        <taxon>Flammeovirgaceae</taxon>
        <taxon>Rapidithrix</taxon>
    </lineage>
</organism>
<keyword evidence="7 8" id="KW-0131">Cell cycle</keyword>
<dbReference type="Gene3D" id="3.40.50.1440">
    <property type="entry name" value="Tubulin/FtsZ, GTPase domain"/>
    <property type="match status" value="1"/>
</dbReference>
<evidence type="ECO:0000256" key="8">
    <source>
        <dbReference type="HAMAP-Rule" id="MF_00909"/>
    </source>
</evidence>
<dbReference type="Proteomes" id="UP001403385">
    <property type="component" value="Unassembled WGS sequence"/>
</dbReference>
<evidence type="ECO:0000256" key="11">
    <source>
        <dbReference type="SAM" id="Coils"/>
    </source>
</evidence>
<dbReference type="GO" id="GO:0003924">
    <property type="term" value="F:GTPase activity"/>
    <property type="evidence" value="ECO:0007669"/>
    <property type="project" value="UniProtKB-UniRule"/>
</dbReference>
<dbReference type="GO" id="GO:0000917">
    <property type="term" value="P:division septum assembly"/>
    <property type="evidence" value="ECO:0007669"/>
    <property type="project" value="UniProtKB-KW"/>
</dbReference>
<evidence type="ECO:0000256" key="3">
    <source>
        <dbReference type="ARBA" id="ARBA00022618"/>
    </source>
</evidence>
<reference evidence="15 16" key="1">
    <citation type="submission" date="2024-04" db="EMBL/GenBank/DDBJ databases">
        <title>Novel genus in family Flammeovirgaceae.</title>
        <authorList>
            <person name="Nguyen T.H."/>
            <person name="Vuong T.Q."/>
            <person name="Le H."/>
            <person name="Kim S.-G."/>
        </authorList>
    </citation>
    <scope>NUCLEOTIDE SEQUENCE [LARGE SCALE GENOMIC DNA]</scope>
    <source>
        <strain evidence="15 16">JCM 23209</strain>
    </source>
</reference>
<feature type="coiled-coil region" evidence="11">
    <location>
        <begin position="405"/>
        <end position="439"/>
    </location>
</feature>
<comment type="similarity">
    <text evidence="1 8 10">Belongs to the FtsZ family.</text>
</comment>
<feature type="compositionally biased region" description="Acidic residues" evidence="12">
    <location>
        <begin position="356"/>
        <end position="367"/>
    </location>
</feature>
<dbReference type="InterPro" id="IPR045061">
    <property type="entry name" value="FtsZ/CetZ"/>
</dbReference>
<evidence type="ECO:0000256" key="10">
    <source>
        <dbReference type="RuleBase" id="RU000631"/>
    </source>
</evidence>
<dbReference type="CDD" id="cd02201">
    <property type="entry name" value="FtsZ_type1"/>
    <property type="match status" value="1"/>
</dbReference>
<feature type="binding site" evidence="8">
    <location>
        <begin position="26"/>
        <end position="30"/>
    </location>
    <ligand>
        <name>GTP</name>
        <dbReference type="ChEBI" id="CHEBI:37565"/>
    </ligand>
</feature>
<gene>
    <name evidence="8 15" type="primary">ftsZ</name>
    <name evidence="15" type="ORF">AAG747_13175</name>
</gene>
<evidence type="ECO:0000256" key="1">
    <source>
        <dbReference type="ARBA" id="ARBA00009690"/>
    </source>
</evidence>
<dbReference type="InterPro" id="IPR003008">
    <property type="entry name" value="Tubulin_FtsZ_GTPase"/>
</dbReference>
<protein>
    <recommendedName>
        <fullName evidence="8 9">Cell division protein FtsZ</fullName>
    </recommendedName>
</protein>
<dbReference type="GO" id="GO:0051258">
    <property type="term" value="P:protein polymerization"/>
    <property type="evidence" value="ECO:0007669"/>
    <property type="project" value="UniProtKB-UniRule"/>
</dbReference>
<dbReference type="SMART" id="SM00865">
    <property type="entry name" value="Tubulin_C"/>
    <property type="match status" value="1"/>
</dbReference>
<dbReference type="InterPro" id="IPR008280">
    <property type="entry name" value="Tub_FtsZ_C"/>
</dbReference>
<dbReference type="HAMAP" id="MF_00909">
    <property type="entry name" value="FtsZ"/>
    <property type="match status" value="1"/>
</dbReference>
<dbReference type="SUPFAM" id="SSF52490">
    <property type="entry name" value="Tubulin nucleotide-binding domain-like"/>
    <property type="match status" value="1"/>
</dbReference>
<dbReference type="Pfam" id="PF00091">
    <property type="entry name" value="Tubulin"/>
    <property type="match status" value="1"/>
</dbReference>
<dbReference type="SMART" id="SM00864">
    <property type="entry name" value="Tubulin"/>
    <property type="match status" value="1"/>
</dbReference>
<comment type="function">
    <text evidence="8 10">Essential cell division protein that forms a contractile ring structure (Z ring) at the future cell division site. The regulation of the ring assembly controls the timing and the location of cell division. One of the functions of the FtsZ ring is to recruit other cell division proteins to the septum to produce a new cell wall between the dividing cells. Binds GTP and shows GTPase activity.</text>
</comment>
<dbReference type="GO" id="GO:0032153">
    <property type="term" value="C:cell division site"/>
    <property type="evidence" value="ECO:0007669"/>
    <property type="project" value="UniProtKB-UniRule"/>
</dbReference>
<dbReference type="InterPro" id="IPR037103">
    <property type="entry name" value="Tubulin/FtsZ-like_C"/>
</dbReference>
<evidence type="ECO:0000256" key="4">
    <source>
        <dbReference type="ARBA" id="ARBA00022741"/>
    </source>
</evidence>
<dbReference type="InterPro" id="IPR036525">
    <property type="entry name" value="Tubulin/FtsZ_GTPase_sf"/>
</dbReference>
<dbReference type="RefSeq" id="WP_346821648.1">
    <property type="nucleotide sequence ID" value="NZ_JBDKWZ010000007.1"/>
</dbReference>
<feature type="binding site" evidence="8">
    <location>
        <position position="149"/>
    </location>
    <ligand>
        <name>GTP</name>
        <dbReference type="ChEBI" id="CHEBI:37565"/>
    </ligand>
</feature>